<proteinExistence type="predicted"/>
<keyword evidence="2" id="KW-0297">G-protein coupled receptor</keyword>
<protein>
    <recommendedName>
        <fullName evidence="8">G-protein coupled receptors family 1 profile domain-containing protein</fullName>
    </recommendedName>
</protein>
<evidence type="ECO:0000256" key="3">
    <source>
        <dbReference type="ARBA" id="ARBA00023170"/>
    </source>
</evidence>
<feature type="region of interest" description="Disordered" evidence="5">
    <location>
        <begin position="41"/>
        <end position="104"/>
    </location>
</feature>
<dbReference type="Proteomes" id="UP001460270">
    <property type="component" value="Unassembled WGS sequence"/>
</dbReference>
<dbReference type="SUPFAM" id="SSF81321">
    <property type="entry name" value="Family A G protein-coupled receptor-like"/>
    <property type="match status" value="1"/>
</dbReference>
<gene>
    <name evidence="6" type="ORF">WMY93_027840</name>
</gene>
<dbReference type="EMBL" id="JBBPFD010000020">
    <property type="protein sequence ID" value="KAK7884717.1"/>
    <property type="molecule type" value="Genomic_DNA"/>
</dbReference>
<keyword evidence="3" id="KW-0675">Receptor</keyword>
<dbReference type="GO" id="GO:0016492">
    <property type="term" value="F:G protein-coupled neurotensin receptor activity"/>
    <property type="evidence" value="ECO:0007669"/>
    <property type="project" value="TreeGrafter"/>
</dbReference>
<sequence>MLTNVLFYVSSAINPILYNLVSATYRQIFVSTLRYVCVPCRRPPRRKPRPLARNSLSISSNHTLSTHTIKETRPSTDHTLSPTPSKKPSTDHTLSTHTIKETVY</sequence>
<name>A0AAW0MZV9_9GOBI</name>
<accession>A0AAW0MZV9</accession>
<comment type="caution">
    <text evidence="6">The sequence shown here is derived from an EMBL/GenBank/DDBJ whole genome shotgun (WGS) entry which is preliminary data.</text>
</comment>
<dbReference type="PANTHER" id="PTHR24243:SF9">
    <property type="entry name" value="NEUROTENSIN RECEPTOR TYPE 1"/>
    <property type="match status" value="1"/>
</dbReference>
<evidence type="ECO:0000256" key="2">
    <source>
        <dbReference type="ARBA" id="ARBA00023040"/>
    </source>
</evidence>
<dbReference type="Gene3D" id="1.20.1070.10">
    <property type="entry name" value="Rhodopsin 7-helix transmembrane proteins"/>
    <property type="match status" value="1"/>
</dbReference>
<reference evidence="7" key="1">
    <citation type="submission" date="2024-04" db="EMBL/GenBank/DDBJ databases">
        <title>Salinicola lusitanus LLJ914,a marine bacterium isolated from the Okinawa Trough.</title>
        <authorList>
            <person name="Li J."/>
        </authorList>
    </citation>
    <scope>NUCLEOTIDE SEQUENCE [LARGE SCALE GENOMIC DNA]</scope>
</reference>
<evidence type="ECO:0000313" key="7">
    <source>
        <dbReference type="Proteomes" id="UP001460270"/>
    </source>
</evidence>
<organism evidence="6 7">
    <name type="scientific">Mugilogobius chulae</name>
    <name type="common">yellowstripe goby</name>
    <dbReference type="NCBI Taxonomy" id="88201"/>
    <lineage>
        <taxon>Eukaryota</taxon>
        <taxon>Metazoa</taxon>
        <taxon>Chordata</taxon>
        <taxon>Craniata</taxon>
        <taxon>Vertebrata</taxon>
        <taxon>Euteleostomi</taxon>
        <taxon>Actinopterygii</taxon>
        <taxon>Neopterygii</taxon>
        <taxon>Teleostei</taxon>
        <taxon>Neoteleostei</taxon>
        <taxon>Acanthomorphata</taxon>
        <taxon>Gobiaria</taxon>
        <taxon>Gobiiformes</taxon>
        <taxon>Gobioidei</taxon>
        <taxon>Gobiidae</taxon>
        <taxon>Gobionellinae</taxon>
        <taxon>Mugilogobius</taxon>
    </lineage>
</organism>
<evidence type="ECO:0008006" key="8">
    <source>
        <dbReference type="Google" id="ProtNLM"/>
    </source>
</evidence>
<feature type="compositionally biased region" description="Polar residues" evidence="5">
    <location>
        <begin position="77"/>
        <end position="97"/>
    </location>
</feature>
<evidence type="ECO:0000256" key="4">
    <source>
        <dbReference type="ARBA" id="ARBA00023224"/>
    </source>
</evidence>
<keyword evidence="7" id="KW-1185">Reference proteome</keyword>
<dbReference type="AlphaFoldDB" id="A0AAW0MZV9"/>
<comment type="subcellular location">
    <subcellularLocation>
        <location evidence="1">Membrane</location>
        <topology evidence="1">Multi-pass membrane protein</topology>
    </subcellularLocation>
</comment>
<feature type="compositionally biased region" description="Polar residues" evidence="5">
    <location>
        <begin position="54"/>
        <end position="67"/>
    </location>
</feature>
<evidence type="ECO:0000256" key="5">
    <source>
        <dbReference type="SAM" id="MobiDB-lite"/>
    </source>
</evidence>
<keyword evidence="4" id="KW-0807">Transducer</keyword>
<evidence type="ECO:0000313" key="6">
    <source>
        <dbReference type="EMBL" id="KAK7884717.1"/>
    </source>
</evidence>
<dbReference type="PANTHER" id="PTHR24243">
    <property type="entry name" value="G-PROTEIN COUPLED RECEPTOR"/>
    <property type="match status" value="1"/>
</dbReference>
<dbReference type="GO" id="GO:0005886">
    <property type="term" value="C:plasma membrane"/>
    <property type="evidence" value="ECO:0007669"/>
    <property type="project" value="TreeGrafter"/>
</dbReference>
<evidence type="ECO:0000256" key="1">
    <source>
        <dbReference type="ARBA" id="ARBA00004141"/>
    </source>
</evidence>